<organism evidence="1">
    <name type="scientific">Sesamum latifolium</name>
    <dbReference type="NCBI Taxonomy" id="2727402"/>
    <lineage>
        <taxon>Eukaryota</taxon>
        <taxon>Viridiplantae</taxon>
        <taxon>Streptophyta</taxon>
        <taxon>Embryophyta</taxon>
        <taxon>Tracheophyta</taxon>
        <taxon>Spermatophyta</taxon>
        <taxon>Magnoliopsida</taxon>
        <taxon>eudicotyledons</taxon>
        <taxon>Gunneridae</taxon>
        <taxon>Pentapetalae</taxon>
        <taxon>asterids</taxon>
        <taxon>lamiids</taxon>
        <taxon>Lamiales</taxon>
        <taxon>Pedaliaceae</taxon>
        <taxon>Sesamum</taxon>
    </lineage>
</organism>
<gene>
    <name evidence="1" type="ORF">Slati_3786600</name>
</gene>
<evidence type="ECO:0000313" key="1">
    <source>
        <dbReference type="EMBL" id="KAL0411969.1"/>
    </source>
</evidence>
<dbReference type="EMBL" id="JACGWN010000013">
    <property type="protein sequence ID" value="KAL0411969.1"/>
    <property type="molecule type" value="Genomic_DNA"/>
</dbReference>
<sequence length="177" mass="19095">MLVERSPPRLSKISDSLKSRKLSGNVSNEQCPNLARTSIKSFNSSVRVPSSTMNFVSLFSMVSFRLPLKNPAKEVYSRPACSGFLTRHRLLCPGAGVDGSKDILFILSNGKWRLQVGNKNMKVGGANLGVPDCLSSFSGGNRDAGRLGCRRHCTGRLRRASSSLSNLLIFLGLGHGG</sequence>
<dbReference type="AlphaFoldDB" id="A0AAW2U4B8"/>
<accession>A0AAW2U4B8</accession>
<proteinExistence type="predicted"/>
<reference evidence="1" key="1">
    <citation type="submission" date="2020-06" db="EMBL/GenBank/DDBJ databases">
        <authorList>
            <person name="Li T."/>
            <person name="Hu X."/>
            <person name="Zhang T."/>
            <person name="Song X."/>
            <person name="Zhang H."/>
            <person name="Dai N."/>
            <person name="Sheng W."/>
            <person name="Hou X."/>
            <person name="Wei L."/>
        </authorList>
    </citation>
    <scope>NUCLEOTIDE SEQUENCE</scope>
    <source>
        <strain evidence="1">KEN1</strain>
        <tissue evidence="1">Leaf</tissue>
    </source>
</reference>
<name>A0AAW2U4B8_9LAMI</name>
<reference evidence="1" key="2">
    <citation type="journal article" date="2024" name="Plant">
        <title>Genomic evolution and insights into agronomic trait innovations of Sesamum species.</title>
        <authorList>
            <person name="Miao H."/>
            <person name="Wang L."/>
            <person name="Qu L."/>
            <person name="Liu H."/>
            <person name="Sun Y."/>
            <person name="Le M."/>
            <person name="Wang Q."/>
            <person name="Wei S."/>
            <person name="Zheng Y."/>
            <person name="Lin W."/>
            <person name="Duan Y."/>
            <person name="Cao H."/>
            <person name="Xiong S."/>
            <person name="Wang X."/>
            <person name="Wei L."/>
            <person name="Li C."/>
            <person name="Ma Q."/>
            <person name="Ju M."/>
            <person name="Zhao R."/>
            <person name="Li G."/>
            <person name="Mu C."/>
            <person name="Tian Q."/>
            <person name="Mei H."/>
            <person name="Zhang T."/>
            <person name="Gao T."/>
            <person name="Zhang H."/>
        </authorList>
    </citation>
    <scope>NUCLEOTIDE SEQUENCE</scope>
    <source>
        <strain evidence="1">KEN1</strain>
    </source>
</reference>
<protein>
    <submittedName>
        <fullName evidence="1">Uncharacterized protein</fullName>
    </submittedName>
</protein>
<comment type="caution">
    <text evidence="1">The sequence shown here is derived from an EMBL/GenBank/DDBJ whole genome shotgun (WGS) entry which is preliminary data.</text>
</comment>